<dbReference type="PANTHER" id="PTHR38033">
    <property type="entry name" value="MEMBRANE PROTEIN-RELATED"/>
    <property type="match status" value="1"/>
</dbReference>
<feature type="compositionally biased region" description="Polar residues" evidence="2">
    <location>
        <begin position="19"/>
        <end position="37"/>
    </location>
</feature>
<evidence type="ECO:0000256" key="1">
    <source>
        <dbReference type="PROSITE-ProRule" id="PRU00473"/>
    </source>
</evidence>
<evidence type="ECO:0000259" key="4">
    <source>
        <dbReference type="PROSITE" id="PS51123"/>
    </source>
</evidence>
<dbReference type="AlphaFoldDB" id="A0A1A8TNJ3"/>
<evidence type="ECO:0000313" key="6">
    <source>
        <dbReference type="Proteomes" id="UP000092544"/>
    </source>
</evidence>
<feature type="domain" description="OmpA-like" evidence="4">
    <location>
        <begin position="308"/>
        <end position="426"/>
    </location>
</feature>
<sequence>MDETKIKPRPGRLGRDAENSGSTDDNSDKTQISSNAIPLQKQSGPKVSIFKNSLLEAASDCLSLAIFVNQAESLPDLSGFKHRCTDAVKSFEFEARDAGIPDKTIFNARYCLCALLDESVLNSRWSSMEWAKESLLSIFHKETFGGEYFYTLIDESLRYPEHNRDFLELQYHCLNLGFKGKFRVGNHQSGGVEDYRNRAYNVLNQLDGPVKNVLSPDWERKVANGGELRQKTPLWVVFSILGALGLALYLFLNTQLNDQLSKVDSSLASIHPIDLQKTVDKKDKQLLVLEQLLQTEIQKGIISIQKKSDRIRLTINNRDLFKPGEASLLPSVVPILQKLALSLEGTKGRILITGYTDDTPIKTAEYPSNWLLSLARANEVANAMAKNTNLSGRLWPEGRGAADPIAPNTDSKSRAMNRRVEIDLLF</sequence>
<keyword evidence="6" id="KW-1185">Reference proteome</keyword>
<dbReference type="Gene3D" id="1.25.40.590">
    <property type="entry name" value="Type IV / VI secretion system, DotU"/>
    <property type="match status" value="1"/>
</dbReference>
<keyword evidence="5" id="KW-0449">Lipoprotein</keyword>
<evidence type="ECO:0000256" key="2">
    <source>
        <dbReference type="SAM" id="MobiDB-lite"/>
    </source>
</evidence>
<dbReference type="InterPro" id="IPR038522">
    <property type="entry name" value="T4/T6SS_DotU_sf"/>
</dbReference>
<dbReference type="Pfam" id="PF00691">
    <property type="entry name" value="OmpA"/>
    <property type="match status" value="1"/>
</dbReference>
<dbReference type="EMBL" id="FLOB01000008">
    <property type="protein sequence ID" value="SBS34795.1"/>
    <property type="molecule type" value="Genomic_DNA"/>
</dbReference>
<dbReference type="Proteomes" id="UP000092544">
    <property type="component" value="Unassembled WGS sequence"/>
</dbReference>
<name>A0A1A8TNJ3_9GAMM</name>
<feature type="region of interest" description="Disordered" evidence="2">
    <location>
        <begin position="1"/>
        <end position="37"/>
    </location>
</feature>
<keyword evidence="3" id="KW-0812">Transmembrane</keyword>
<dbReference type="PROSITE" id="PS51123">
    <property type="entry name" value="OMPA_2"/>
    <property type="match status" value="1"/>
</dbReference>
<dbReference type="PANTHER" id="PTHR38033:SF1">
    <property type="entry name" value="DOTU FAMILY TYPE IV_VI SECRETION SYSTEM PROTEIN"/>
    <property type="match status" value="1"/>
</dbReference>
<reference evidence="5 6" key="1">
    <citation type="submission" date="2016-06" db="EMBL/GenBank/DDBJ databases">
        <authorList>
            <person name="Kjaerup R.B."/>
            <person name="Dalgaard T.S."/>
            <person name="Juul-Madsen H.R."/>
        </authorList>
    </citation>
    <scope>NUCLEOTIDE SEQUENCE [LARGE SCALE GENOMIC DNA]</scope>
    <source>
        <strain evidence="5 6">CECT 8886</strain>
    </source>
</reference>
<gene>
    <name evidence="5" type="primary">yiaD_2</name>
    <name evidence="5" type="ORF">MSP8886_03172</name>
</gene>
<evidence type="ECO:0000256" key="3">
    <source>
        <dbReference type="SAM" id="Phobius"/>
    </source>
</evidence>
<keyword evidence="3" id="KW-1133">Transmembrane helix</keyword>
<dbReference type="OrthoDB" id="345640at2"/>
<dbReference type="InterPro" id="IPR006665">
    <property type="entry name" value="OmpA-like"/>
</dbReference>
<protein>
    <submittedName>
        <fullName evidence="5">Putative lipoprotein YiaD</fullName>
    </submittedName>
</protein>
<dbReference type="Gene3D" id="3.30.1330.60">
    <property type="entry name" value="OmpA-like domain"/>
    <property type="match status" value="1"/>
</dbReference>
<dbReference type="NCBIfam" id="TIGR03350">
    <property type="entry name" value="type_VI_ompA"/>
    <property type="match status" value="1"/>
</dbReference>
<dbReference type="NCBIfam" id="NF038228">
    <property type="entry name" value="IcmH_DotU_IVB"/>
    <property type="match status" value="1"/>
</dbReference>
<proteinExistence type="predicted"/>
<dbReference type="STRING" id="1792290.MSP8886_03172"/>
<dbReference type="SUPFAM" id="SSF103088">
    <property type="entry name" value="OmpA-like"/>
    <property type="match status" value="1"/>
</dbReference>
<feature type="transmembrane region" description="Helical" evidence="3">
    <location>
        <begin position="234"/>
        <end position="252"/>
    </location>
</feature>
<dbReference type="InterPro" id="IPR036737">
    <property type="entry name" value="OmpA-like_sf"/>
</dbReference>
<dbReference type="CDD" id="cd07185">
    <property type="entry name" value="OmpA_C-like"/>
    <property type="match status" value="1"/>
</dbReference>
<evidence type="ECO:0000313" key="5">
    <source>
        <dbReference type="EMBL" id="SBS34795.1"/>
    </source>
</evidence>
<dbReference type="Pfam" id="PF09850">
    <property type="entry name" value="DotU"/>
    <property type="match status" value="1"/>
</dbReference>
<dbReference type="InterPro" id="IPR017732">
    <property type="entry name" value="T4/T6SS_DotU"/>
</dbReference>
<dbReference type="NCBIfam" id="TIGR03349">
    <property type="entry name" value="IV_VI_DotU"/>
    <property type="match status" value="1"/>
</dbReference>
<dbReference type="GO" id="GO:0016020">
    <property type="term" value="C:membrane"/>
    <property type="evidence" value="ECO:0007669"/>
    <property type="project" value="UniProtKB-UniRule"/>
</dbReference>
<dbReference type="InterPro" id="IPR017733">
    <property type="entry name" value="OmpA-like_dom_proteobacteria"/>
</dbReference>
<organism evidence="5 6">
    <name type="scientific">Marinomonas spartinae</name>
    <dbReference type="NCBI Taxonomy" id="1792290"/>
    <lineage>
        <taxon>Bacteria</taxon>
        <taxon>Pseudomonadati</taxon>
        <taxon>Pseudomonadota</taxon>
        <taxon>Gammaproteobacteria</taxon>
        <taxon>Oceanospirillales</taxon>
        <taxon>Oceanospirillaceae</taxon>
        <taxon>Marinomonas</taxon>
    </lineage>
</organism>
<keyword evidence="1 3" id="KW-0472">Membrane</keyword>
<dbReference type="RefSeq" id="WP_067018142.1">
    <property type="nucleotide sequence ID" value="NZ_FLOB01000008.1"/>
</dbReference>
<accession>A0A1A8TNJ3</accession>